<dbReference type="Gene3D" id="3.20.20.70">
    <property type="entry name" value="Aldolase class I"/>
    <property type="match status" value="1"/>
</dbReference>
<accession>A0A6J5QC06</accession>
<dbReference type="Pfam" id="PF00923">
    <property type="entry name" value="TAL_FSA"/>
    <property type="match status" value="1"/>
</dbReference>
<dbReference type="InterPro" id="IPR013785">
    <property type="entry name" value="Aldolase_TIM"/>
</dbReference>
<proteinExistence type="predicted"/>
<name>A0A6J5QC06_9CAUD</name>
<dbReference type="GO" id="GO:0005975">
    <property type="term" value="P:carbohydrate metabolic process"/>
    <property type="evidence" value="ECO:0007669"/>
    <property type="project" value="InterPro"/>
</dbReference>
<dbReference type="EMBL" id="LR797022">
    <property type="protein sequence ID" value="CAB4181859.1"/>
    <property type="molecule type" value="Genomic_DNA"/>
</dbReference>
<dbReference type="InterPro" id="IPR001585">
    <property type="entry name" value="TAL/FSA"/>
</dbReference>
<organism evidence="2">
    <name type="scientific">uncultured Caudovirales phage</name>
    <dbReference type="NCBI Taxonomy" id="2100421"/>
    <lineage>
        <taxon>Viruses</taxon>
        <taxon>Duplodnaviria</taxon>
        <taxon>Heunggongvirae</taxon>
        <taxon>Uroviricota</taxon>
        <taxon>Caudoviricetes</taxon>
        <taxon>Peduoviridae</taxon>
        <taxon>Maltschvirus</taxon>
        <taxon>Maltschvirus maltsch</taxon>
    </lineage>
</organism>
<dbReference type="PANTHER" id="PTHR10683">
    <property type="entry name" value="TRANSALDOLASE"/>
    <property type="match status" value="1"/>
</dbReference>
<dbReference type="SUPFAM" id="SSF51569">
    <property type="entry name" value="Aldolase"/>
    <property type="match status" value="1"/>
</dbReference>
<evidence type="ECO:0000256" key="1">
    <source>
        <dbReference type="ARBA" id="ARBA00023270"/>
    </source>
</evidence>
<sequence>MKLYADGADFDGIVKASKDPRITGFTTNPTLMAQAGVTDYRGFAHQTLTYLKANRPDTCISFEVFADDHDGMVRQAYQISSWGDRYGYNIYVKIPVYFTWGGDTLDVINELSHNQVKLNVTAVFTLEQVNNIFNNLNKSVPSIISIFAGRIADTGVDPNEIFRSIKAYRWLHKSSGIDDKIEYLWASPREIYNYVQAEEAGADIITMTPDLIKKLDLIGRNLEIYSLDTCKMFYNDATKSGFTI</sequence>
<reference evidence="2" key="1">
    <citation type="submission" date="2020-05" db="EMBL/GenBank/DDBJ databases">
        <authorList>
            <person name="Chiriac C."/>
            <person name="Salcher M."/>
            <person name="Ghai R."/>
            <person name="Kavagutti S V."/>
        </authorList>
    </citation>
    <scope>NUCLEOTIDE SEQUENCE</scope>
</reference>
<evidence type="ECO:0000313" key="2">
    <source>
        <dbReference type="EMBL" id="CAB4181859.1"/>
    </source>
</evidence>
<keyword evidence="1" id="KW-0704">Schiff base</keyword>
<dbReference type="PANTHER" id="PTHR10683:SF40">
    <property type="entry name" value="FRUCTOSE-6-PHOSPHATE ALDOLASE 1-RELATED"/>
    <property type="match status" value="1"/>
</dbReference>
<protein>
    <submittedName>
        <fullName evidence="2">MipB Transaldolase</fullName>
    </submittedName>
</protein>
<gene>
    <name evidence="2" type="ORF">UFOVP1071_71</name>
</gene>